<sequence>MVNPIAPHVVSGKLLSPEKTPEEALTTLRTYFDELAKHQEFIAVAWCKQYDTRRDLEWIRDPVNARMRSAMSQVSVMVMLVEDNLQVIESHFKPTPSVSTEVHHA</sequence>
<proteinExistence type="predicted"/>
<reference evidence="2" key="1">
    <citation type="journal article" date="2024" name="Int. J. Syst. Evol. Microbiol.">
        <title>Pectobacterium araliae sp. nov., a pathogen causing bacterial soft rot of Japanese angelica tree in Japan.</title>
        <authorList>
            <person name="Sawada H."/>
            <person name="Someya N."/>
            <person name="Morohoshi T."/>
            <person name="Ono M."/>
            <person name="Satou M."/>
        </authorList>
    </citation>
    <scope>NUCLEOTIDE SEQUENCE [LARGE SCALE GENOMIC DNA]</scope>
    <source>
        <strain evidence="2">MAFF 302110</strain>
    </source>
</reference>
<evidence type="ECO:0000313" key="2">
    <source>
        <dbReference type="Proteomes" id="UP001377830"/>
    </source>
</evidence>
<dbReference type="RefSeq" id="WP_338659348.1">
    <property type="nucleotide sequence ID" value="NZ_AP028908.1"/>
</dbReference>
<dbReference type="AlphaFoldDB" id="A0AAN0KCA4"/>
<organism evidence="1 2">
    <name type="scientific">Pectobacterium araliae</name>
    <dbReference type="NCBI Taxonomy" id="3073862"/>
    <lineage>
        <taxon>Bacteria</taxon>
        <taxon>Pseudomonadati</taxon>
        <taxon>Pseudomonadota</taxon>
        <taxon>Gammaproteobacteria</taxon>
        <taxon>Enterobacterales</taxon>
        <taxon>Pectobacteriaceae</taxon>
        <taxon>Pectobacterium</taxon>
    </lineage>
</organism>
<protein>
    <submittedName>
        <fullName evidence="1">Uncharacterized protein</fullName>
    </submittedName>
</protein>
<evidence type="ECO:0000313" key="1">
    <source>
        <dbReference type="EMBL" id="BES86287.1"/>
    </source>
</evidence>
<name>A0AAN0KCA4_9GAMM</name>
<gene>
    <name evidence="1" type="ORF">PEC302110_33840</name>
</gene>
<dbReference type="EMBL" id="AP028908">
    <property type="protein sequence ID" value="BES86287.1"/>
    <property type="molecule type" value="Genomic_DNA"/>
</dbReference>
<dbReference type="Proteomes" id="UP001377830">
    <property type="component" value="Chromosome"/>
</dbReference>
<keyword evidence="2" id="KW-1185">Reference proteome</keyword>
<dbReference type="KEGG" id="parl:PEC302110_33840"/>
<accession>A0AAN0KCA4</accession>